<dbReference type="Pfam" id="PF12698">
    <property type="entry name" value="ABC2_membrane_3"/>
    <property type="match status" value="1"/>
</dbReference>
<organism evidence="10 11">
    <name type="scientific">Thermanaerothrix daxensis</name>
    <dbReference type="NCBI Taxonomy" id="869279"/>
    <lineage>
        <taxon>Bacteria</taxon>
        <taxon>Bacillati</taxon>
        <taxon>Chloroflexota</taxon>
        <taxon>Anaerolineae</taxon>
        <taxon>Anaerolineales</taxon>
        <taxon>Anaerolineaceae</taxon>
        <taxon>Thermanaerothrix</taxon>
    </lineage>
</organism>
<protein>
    <recommendedName>
        <fullName evidence="9">ABC transmembrane type-2 domain-containing protein</fullName>
    </recommendedName>
</protein>
<evidence type="ECO:0000256" key="3">
    <source>
        <dbReference type="ARBA" id="ARBA00022448"/>
    </source>
</evidence>
<evidence type="ECO:0000256" key="6">
    <source>
        <dbReference type="ARBA" id="ARBA00022989"/>
    </source>
</evidence>
<dbReference type="InterPro" id="IPR013525">
    <property type="entry name" value="ABC2_TM"/>
</dbReference>
<dbReference type="InterPro" id="IPR047817">
    <property type="entry name" value="ABC2_TM_bact-type"/>
</dbReference>
<comment type="subcellular location">
    <subcellularLocation>
        <location evidence="1">Cell membrane</location>
        <topology evidence="1">Multi-pass membrane protein</topology>
    </subcellularLocation>
</comment>
<keyword evidence="3" id="KW-0813">Transport</keyword>
<accession>A0A0P6XVD4</accession>
<evidence type="ECO:0000256" key="4">
    <source>
        <dbReference type="ARBA" id="ARBA00022475"/>
    </source>
</evidence>
<evidence type="ECO:0000256" key="1">
    <source>
        <dbReference type="ARBA" id="ARBA00004651"/>
    </source>
</evidence>
<keyword evidence="7 8" id="KW-0472">Membrane</keyword>
<dbReference type="OrthoDB" id="266913at2"/>
<dbReference type="RefSeq" id="WP_054520691.1">
    <property type="nucleotide sequence ID" value="NZ_LGKO01000002.1"/>
</dbReference>
<sequence>MRPILLIALKDLILIFRDRAMLLMIVIGPFLLTLGMGLVGGRFGGSGGSSSGPTDIPVVVVNQDGEELGNALVKVLDSPELDDLLAPTFISDPDMAKQWVNEDQMAAAVIIPPGFTRSVFPSAGEAGAWGLVPSSEVSILLYANPQRPNSVAIVESILRAFLFRVEKGRILGWTTVASLVLHGEIQPEQAEVVGRALGESLARVDNPQDLIRVVALEAGKSEATRVDIMTALAPGMALLFLMFTATYGARSLLAERRQQTLQRLMITPITPAQILIGKGIGVYLSGVIQQVLLIGASTLLFTLRWGDFWGVLVLILCASFAAVGWGLLIAALARTPGQVASMGSALMLVFGLLGGSFVDLQNLSPAIYWLSRITPNAWGMDGFSILAGGGSLAQIIRPLLALIFMGGGLTAVAGWLLARSRHLLQA</sequence>
<keyword evidence="11" id="KW-1185">Reference proteome</keyword>
<dbReference type="AlphaFoldDB" id="A0A0P6XVD4"/>
<evidence type="ECO:0000313" key="10">
    <source>
        <dbReference type="EMBL" id="KPL84222.1"/>
    </source>
</evidence>
<dbReference type="InterPro" id="IPR051449">
    <property type="entry name" value="ABC-2_transporter_component"/>
</dbReference>
<comment type="caution">
    <text evidence="10">The sequence shown here is derived from an EMBL/GenBank/DDBJ whole genome shotgun (WGS) entry which is preliminary data.</text>
</comment>
<keyword evidence="6 8" id="KW-1133">Transmembrane helix</keyword>
<dbReference type="PANTHER" id="PTHR30294:SF38">
    <property type="entry name" value="TRANSPORT PERMEASE PROTEIN"/>
    <property type="match status" value="1"/>
</dbReference>
<gene>
    <name evidence="10" type="ORF">SE15_03440</name>
</gene>
<comment type="similarity">
    <text evidence="2">Belongs to the ABC-2 integral membrane protein family.</text>
</comment>
<feature type="transmembrane region" description="Helical" evidence="8">
    <location>
        <begin position="339"/>
        <end position="358"/>
    </location>
</feature>
<evidence type="ECO:0000256" key="5">
    <source>
        <dbReference type="ARBA" id="ARBA00022692"/>
    </source>
</evidence>
<keyword evidence="5 8" id="KW-0812">Transmembrane</keyword>
<evidence type="ECO:0000259" key="9">
    <source>
        <dbReference type="PROSITE" id="PS51012"/>
    </source>
</evidence>
<dbReference type="Proteomes" id="UP000050544">
    <property type="component" value="Unassembled WGS sequence"/>
</dbReference>
<evidence type="ECO:0000256" key="7">
    <source>
        <dbReference type="ARBA" id="ARBA00023136"/>
    </source>
</evidence>
<dbReference type="Gene3D" id="3.40.1710.10">
    <property type="entry name" value="abc type-2 transporter like domain"/>
    <property type="match status" value="1"/>
</dbReference>
<feature type="transmembrane region" description="Helical" evidence="8">
    <location>
        <begin position="399"/>
        <end position="418"/>
    </location>
</feature>
<feature type="transmembrane region" description="Helical" evidence="8">
    <location>
        <begin position="231"/>
        <end position="253"/>
    </location>
</feature>
<feature type="transmembrane region" description="Helical" evidence="8">
    <location>
        <begin position="21"/>
        <end position="41"/>
    </location>
</feature>
<dbReference type="PANTHER" id="PTHR30294">
    <property type="entry name" value="MEMBRANE COMPONENT OF ABC TRANSPORTER YHHJ-RELATED"/>
    <property type="match status" value="1"/>
</dbReference>
<dbReference type="STRING" id="869279.SE15_03440"/>
<keyword evidence="4" id="KW-1003">Cell membrane</keyword>
<feature type="transmembrane region" description="Helical" evidence="8">
    <location>
        <begin position="308"/>
        <end position="332"/>
    </location>
</feature>
<feature type="transmembrane region" description="Helical" evidence="8">
    <location>
        <begin position="274"/>
        <end position="296"/>
    </location>
</feature>
<dbReference type="PROSITE" id="PS51012">
    <property type="entry name" value="ABC_TM2"/>
    <property type="match status" value="1"/>
</dbReference>
<dbReference type="EMBL" id="LGKO01000002">
    <property type="protein sequence ID" value="KPL84222.1"/>
    <property type="molecule type" value="Genomic_DNA"/>
</dbReference>
<name>A0A0P6XVD4_9CHLR</name>
<dbReference type="GO" id="GO:0005886">
    <property type="term" value="C:plasma membrane"/>
    <property type="evidence" value="ECO:0007669"/>
    <property type="project" value="UniProtKB-SubCell"/>
</dbReference>
<evidence type="ECO:0000256" key="8">
    <source>
        <dbReference type="SAM" id="Phobius"/>
    </source>
</evidence>
<proteinExistence type="inferred from homology"/>
<reference evidence="10 11" key="1">
    <citation type="submission" date="2015-07" db="EMBL/GenBank/DDBJ databases">
        <title>Whole genome sequence of Thermanaerothrix daxensis DSM 23592.</title>
        <authorList>
            <person name="Hemp J."/>
            <person name="Ward L.M."/>
            <person name="Pace L.A."/>
            <person name="Fischer W.W."/>
        </authorList>
    </citation>
    <scope>NUCLEOTIDE SEQUENCE [LARGE SCALE GENOMIC DNA]</scope>
    <source>
        <strain evidence="10 11">GNS-1</strain>
    </source>
</reference>
<dbReference type="GO" id="GO:0140359">
    <property type="term" value="F:ABC-type transporter activity"/>
    <property type="evidence" value="ECO:0007669"/>
    <property type="project" value="InterPro"/>
</dbReference>
<feature type="domain" description="ABC transmembrane type-2" evidence="9">
    <location>
        <begin position="198"/>
        <end position="420"/>
    </location>
</feature>
<evidence type="ECO:0000313" key="11">
    <source>
        <dbReference type="Proteomes" id="UP000050544"/>
    </source>
</evidence>
<evidence type="ECO:0000256" key="2">
    <source>
        <dbReference type="ARBA" id="ARBA00007783"/>
    </source>
</evidence>